<accession>A0A218ZDW3</accession>
<dbReference type="OrthoDB" id="408373at2759"/>
<keyword evidence="1" id="KW-0472">Membrane</keyword>
<dbReference type="STRING" id="503106.A0A218ZDW3"/>
<reference evidence="2 3" key="1">
    <citation type="submission" date="2017-04" db="EMBL/GenBank/DDBJ databases">
        <title>Draft genome sequence of Marssonina coronaria NL1: causal agent of apple blotch.</title>
        <authorList>
            <person name="Cheng Q."/>
        </authorList>
    </citation>
    <scope>NUCLEOTIDE SEQUENCE [LARGE SCALE GENOMIC DNA]</scope>
    <source>
        <strain evidence="2 3">NL1</strain>
    </source>
</reference>
<keyword evidence="1" id="KW-0812">Transmembrane</keyword>
<dbReference type="InParanoid" id="A0A218ZDW3"/>
<organism evidence="2 3">
    <name type="scientific">Diplocarpon coronariae</name>
    <dbReference type="NCBI Taxonomy" id="2795749"/>
    <lineage>
        <taxon>Eukaryota</taxon>
        <taxon>Fungi</taxon>
        <taxon>Dikarya</taxon>
        <taxon>Ascomycota</taxon>
        <taxon>Pezizomycotina</taxon>
        <taxon>Leotiomycetes</taxon>
        <taxon>Helotiales</taxon>
        <taxon>Drepanopezizaceae</taxon>
        <taxon>Diplocarpon</taxon>
    </lineage>
</organism>
<name>A0A218ZDW3_9HELO</name>
<keyword evidence="1" id="KW-1133">Transmembrane helix</keyword>
<gene>
    <name evidence="2" type="ORF">B2J93_841</name>
</gene>
<evidence type="ECO:0000256" key="1">
    <source>
        <dbReference type="SAM" id="Phobius"/>
    </source>
</evidence>
<keyword evidence="3" id="KW-1185">Reference proteome</keyword>
<comment type="caution">
    <text evidence="2">The sequence shown here is derived from an EMBL/GenBank/DDBJ whole genome shotgun (WGS) entry which is preliminary data.</text>
</comment>
<evidence type="ECO:0000313" key="2">
    <source>
        <dbReference type="EMBL" id="OWP05723.1"/>
    </source>
</evidence>
<feature type="transmembrane region" description="Helical" evidence="1">
    <location>
        <begin position="6"/>
        <end position="28"/>
    </location>
</feature>
<dbReference type="AlphaFoldDB" id="A0A218ZDW3"/>
<evidence type="ECO:0000313" key="3">
    <source>
        <dbReference type="Proteomes" id="UP000242519"/>
    </source>
</evidence>
<dbReference type="Proteomes" id="UP000242519">
    <property type="component" value="Unassembled WGS sequence"/>
</dbReference>
<protein>
    <submittedName>
        <fullName evidence="2">Uncharacterized protein</fullName>
    </submittedName>
</protein>
<dbReference type="EMBL" id="MZNU01000060">
    <property type="protein sequence ID" value="OWP05723.1"/>
    <property type="molecule type" value="Genomic_DNA"/>
</dbReference>
<proteinExistence type="predicted"/>
<sequence>MASRILTPALGIVIRTSFATALAVFTALKLSPDRRRLPSPRETQILCISKEQGDALPYPPDILPGARRYESLRNDEGVRMGSRGPESESAVLMKSRSDYTVADVVQWQLVNHQGFTGSSVSSVMFSTVEGPRPLSRGLGVGTVLILAGEEDPVILAGQLREDAEGVMGKEKVDFRITPEAGTSSQRQCPILLSKTL</sequence>